<dbReference type="RefSeq" id="XP_041549463.1">
    <property type="nucleotide sequence ID" value="XM_041706706.1"/>
</dbReference>
<dbReference type="KEGG" id="apuu:APUU_10097A"/>
<feature type="transmembrane region" description="Helical" evidence="1">
    <location>
        <begin position="67"/>
        <end position="86"/>
    </location>
</feature>
<accession>A0A7R7X9N9</accession>
<keyword evidence="1" id="KW-1133">Transmembrane helix</keyword>
<evidence type="ECO:0000313" key="3">
    <source>
        <dbReference type="Proteomes" id="UP000654913"/>
    </source>
</evidence>
<gene>
    <name evidence="2" type="ORF">APUU_10097A</name>
</gene>
<feature type="transmembrane region" description="Helical" evidence="1">
    <location>
        <begin position="172"/>
        <end position="193"/>
    </location>
</feature>
<dbReference type="PANTHER" id="PTHR37577">
    <property type="entry name" value="INTEGRAL MEMBRANE PROTEIN"/>
    <property type="match status" value="1"/>
</dbReference>
<keyword evidence="1" id="KW-0812">Transmembrane</keyword>
<organism evidence="2 3">
    <name type="scientific">Aspergillus puulaauensis</name>
    <dbReference type="NCBI Taxonomy" id="1220207"/>
    <lineage>
        <taxon>Eukaryota</taxon>
        <taxon>Fungi</taxon>
        <taxon>Dikarya</taxon>
        <taxon>Ascomycota</taxon>
        <taxon>Pezizomycotina</taxon>
        <taxon>Eurotiomycetes</taxon>
        <taxon>Eurotiomycetidae</taxon>
        <taxon>Eurotiales</taxon>
        <taxon>Aspergillaceae</taxon>
        <taxon>Aspergillus</taxon>
    </lineage>
</organism>
<dbReference type="PANTHER" id="PTHR37577:SF1">
    <property type="entry name" value="INTEGRAL MEMBRANE PROTEIN"/>
    <property type="match status" value="1"/>
</dbReference>
<protein>
    <submittedName>
        <fullName evidence="2">Uncharacterized protein</fullName>
    </submittedName>
</protein>
<feature type="transmembrane region" description="Helical" evidence="1">
    <location>
        <begin position="205"/>
        <end position="225"/>
    </location>
</feature>
<feature type="transmembrane region" description="Helical" evidence="1">
    <location>
        <begin position="12"/>
        <end position="35"/>
    </location>
</feature>
<sequence length="291" mass="32491">MQLILAISDQQLVTGLAMLIGAFSQLNCGISFYHWQVATTLAWFASITHLATLPFLQEFLQRRKFLLCLRVMLMSGVAIMLSIALLRSGNPEIPAMCGTVANGSVAVSIWMSQNGVYTILSEVILLGTLVTRLLRMFSHTSHAGMRLMGFVRAKWQASIIGLCKRLQARSGLAAAVTLWVPVLSLSVLVSVQTLLDFMRSRTWEVLWLLFSLVWGTLRLFTVRYSMQRSRDMLEESYWGFGQVIPVLLLLVPGLVVVESLSGFKYPNPIRKSATLRPERRPTSTVNAQSPK</sequence>
<dbReference type="GeneID" id="64967274"/>
<dbReference type="AlphaFoldDB" id="A0A7R7X9N9"/>
<proteinExistence type="predicted"/>
<reference evidence="2" key="2">
    <citation type="submission" date="2021-02" db="EMBL/GenBank/DDBJ databases">
        <title>Aspergillus puulaauensis MK2 genome sequence.</title>
        <authorList>
            <person name="Futagami T."/>
            <person name="Mori K."/>
            <person name="Kadooka C."/>
            <person name="Tanaka T."/>
        </authorList>
    </citation>
    <scope>NUCLEOTIDE SEQUENCE</scope>
    <source>
        <strain evidence="2">MK2</strain>
    </source>
</reference>
<feature type="transmembrane region" description="Helical" evidence="1">
    <location>
        <begin position="237"/>
        <end position="257"/>
    </location>
</feature>
<keyword evidence="3" id="KW-1185">Reference proteome</keyword>
<evidence type="ECO:0000313" key="2">
    <source>
        <dbReference type="EMBL" id="BCS17269.1"/>
    </source>
</evidence>
<feature type="transmembrane region" description="Helical" evidence="1">
    <location>
        <begin position="41"/>
        <end position="60"/>
    </location>
</feature>
<feature type="transmembrane region" description="Helical" evidence="1">
    <location>
        <begin position="115"/>
        <end position="134"/>
    </location>
</feature>
<dbReference type="Proteomes" id="UP000654913">
    <property type="component" value="Chromosome 1"/>
</dbReference>
<keyword evidence="1" id="KW-0472">Membrane</keyword>
<dbReference type="InterPro" id="IPR053018">
    <property type="entry name" value="Elsinochrome_Biosynth-Asso"/>
</dbReference>
<dbReference type="EMBL" id="AP024443">
    <property type="protein sequence ID" value="BCS17269.1"/>
    <property type="molecule type" value="Genomic_DNA"/>
</dbReference>
<reference evidence="2" key="1">
    <citation type="submission" date="2021-01" db="EMBL/GenBank/DDBJ databases">
        <authorList>
            <consortium name="Aspergillus puulaauensis MK2 genome sequencing consortium"/>
            <person name="Kazuki M."/>
            <person name="Futagami T."/>
        </authorList>
    </citation>
    <scope>NUCLEOTIDE SEQUENCE</scope>
    <source>
        <strain evidence="2">MK2</strain>
    </source>
</reference>
<evidence type="ECO:0000256" key="1">
    <source>
        <dbReference type="SAM" id="Phobius"/>
    </source>
</evidence>
<dbReference type="OrthoDB" id="4495729at2759"/>
<name>A0A7R7X9N9_9EURO</name>